<dbReference type="Gene3D" id="3.40.50.1980">
    <property type="entry name" value="Nitrogenase molybdenum iron protein domain"/>
    <property type="match status" value="2"/>
</dbReference>
<dbReference type="FunFam" id="3.40.50.1980:FF:000026">
    <property type="entry name" value="Histidinol dehydrogenase"/>
    <property type="match status" value="1"/>
</dbReference>
<gene>
    <name evidence="5 11" type="primary">hisD</name>
    <name evidence="11" type="ORF">NCTC13337_01934</name>
</gene>
<dbReference type="Proteomes" id="UP000254601">
    <property type="component" value="Unassembled WGS sequence"/>
</dbReference>
<dbReference type="GO" id="GO:0000105">
    <property type="term" value="P:L-histidine biosynthetic process"/>
    <property type="evidence" value="ECO:0007669"/>
    <property type="project" value="UniProtKB-UniRule"/>
</dbReference>
<dbReference type="FunFam" id="3.40.50.1980:FF:000001">
    <property type="entry name" value="Histidinol dehydrogenase"/>
    <property type="match status" value="1"/>
</dbReference>
<dbReference type="Pfam" id="PF00815">
    <property type="entry name" value="Histidinol_dh"/>
    <property type="match status" value="1"/>
</dbReference>
<dbReference type="PIRSF" id="PIRSF000099">
    <property type="entry name" value="Histidinol_dh"/>
    <property type="match status" value="1"/>
</dbReference>
<feature type="binding site" evidence="5 8">
    <location>
        <position position="416"/>
    </location>
    <ligand>
        <name>substrate</name>
    </ligand>
</feature>
<dbReference type="PANTHER" id="PTHR21256:SF2">
    <property type="entry name" value="HISTIDINE BIOSYNTHESIS TRIFUNCTIONAL PROTEIN"/>
    <property type="match status" value="1"/>
</dbReference>
<dbReference type="UniPathway" id="UPA00031">
    <property type="reaction ID" value="UER00014"/>
</dbReference>
<proteinExistence type="inferred from homology"/>
<dbReference type="HAMAP" id="MF_01024">
    <property type="entry name" value="HisD"/>
    <property type="match status" value="1"/>
</dbReference>
<keyword evidence="4 5" id="KW-0560">Oxidoreductase</keyword>
<feature type="active site" description="Proton acceptor" evidence="5 7">
    <location>
        <position position="328"/>
    </location>
</feature>
<organism evidence="11 12">
    <name type="scientific">Suttonella ornithocola</name>
    <dbReference type="NCBI Taxonomy" id="279832"/>
    <lineage>
        <taxon>Bacteria</taxon>
        <taxon>Pseudomonadati</taxon>
        <taxon>Pseudomonadota</taxon>
        <taxon>Gammaproteobacteria</taxon>
        <taxon>Cardiobacteriales</taxon>
        <taxon>Cardiobacteriaceae</taxon>
        <taxon>Suttonella</taxon>
    </lineage>
</organism>
<evidence type="ECO:0000313" key="12">
    <source>
        <dbReference type="Proteomes" id="UP000254601"/>
    </source>
</evidence>
<dbReference type="InterPro" id="IPR022695">
    <property type="entry name" value="Histidinol_DH_monofunct"/>
</dbReference>
<dbReference type="NCBIfam" id="TIGR00069">
    <property type="entry name" value="hisD"/>
    <property type="match status" value="1"/>
</dbReference>
<comment type="function">
    <text evidence="5">Catalyzes the sequential NAD-dependent oxidations of L-histidinol to L-histidinaldehyde and then to L-histidine.</text>
</comment>
<keyword evidence="5" id="KW-0028">Amino-acid biosynthesis</keyword>
<dbReference type="Gene3D" id="1.20.5.1300">
    <property type="match status" value="1"/>
</dbReference>
<evidence type="ECO:0000256" key="10">
    <source>
        <dbReference type="RuleBase" id="RU004175"/>
    </source>
</evidence>
<accession>A0A380MVJ6</accession>
<dbReference type="GO" id="GO:0005829">
    <property type="term" value="C:cytosol"/>
    <property type="evidence" value="ECO:0007669"/>
    <property type="project" value="TreeGrafter"/>
</dbReference>
<feature type="binding site" evidence="5 9">
    <location>
        <position position="263"/>
    </location>
    <ligand>
        <name>Zn(2+)</name>
        <dbReference type="ChEBI" id="CHEBI:29105"/>
    </ligand>
</feature>
<evidence type="ECO:0000256" key="2">
    <source>
        <dbReference type="ARBA" id="ARBA00022723"/>
    </source>
</evidence>
<evidence type="ECO:0000256" key="4">
    <source>
        <dbReference type="ARBA" id="ARBA00023002"/>
    </source>
</evidence>
<dbReference type="OrthoDB" id="9805269at2"/>
<dbReference type="GO" id="GO:0051287">
    <property type="term" value="F:NAD binding"/>
    <property type="evidence" value="ECO:0007669"/>
    <property type="project" value="InterPro"/>
</dbReference>
<dbReference type="PROSITE" id="PS00611">
    <property type="entry name" value="HISOL_DEHYDROGENASE"/>
    <property type="match status" value="1"/>
</dbReference>
<comment type="similarity">
    <text evidence="1 5 6 10">Belongs to the histidinol dehydrogenase family.</text>
</comment>
<dbReference type="EC" id="1.1.1.23" evidence="5"/>
<comment type="caution">
    <text evidence="5">Lacks conserved residue(s) required for the propagation of feature annotation.</text>
</comment>
<feature type="active site" description="Proton acceptor" evidence="5 7">
    <location>
        <position position="329"/>
    </location>
</feature>
<keyword evidence="12" id="KW-1185">Reference proteome</keyword>
<evidence type="ECO:0000256" key="6">
    <source>
        <dbReference type="PIRNR" id="PIRNR000099"/>
    </source>
</evidence>
<evidence type="ECO:0000256" key="7">
    <source>
        <dbReference type="PIRSR" id="PIRSR000099-1"/>
    </source>
</evidence>
<protein>
    <recommendedName>
        <fullName evidence="5">Histidinol dehydrogenase</fullName>
        <shortName evidence="5">HDH</shortName>
        <ecNumber evidence="5">1.1.1.23</ecNumber>
    </recommendedName>
</protein>
<feature type="binding site" evidence="5 8">
    <location>
        <position position="329"/>
    </location>
    <ligand>
        <name>substrate</name>
    </ligand>
</feature>
<evidence type="ECO:0000256" key="1">
    <source>
        <dbReference type="ARBA" id="ARBA00010178"/>
    </source>
</evidence>
<feature type="binding site" evidence="5 8">
    <location>
        <position position="238"/>
    </location>
    <ligand>
        <name>substrate</name>
    </ligand>
</feature>
<dbReference type="GO" id="GO:0004399">
    <property type="term" value="F:histidinol dehydrogenase activity"/>
    <property type="evidence" value="ECO:0007669"/>
    <property type="project" value="UniProtKB-UniRule"/>
</dbReference>
<dbReference type="SUPFAM" id="SSF53720">
    <property type="entry name" value="ALDH-like"/>
    <property type="match status" value="1"/>
</dbReference>
<keyword evidence="2 5" id="KW-0479">Metal-binding</keyword>
<dbReference type="AlphaFoldDB" id="A0A380MVJ6"/>
<keyword evidence="5" id="KW-0368">Histidine biosynthesis</keyword>
<dbReference type="RefSeq" id="WP_072575880.1">
    <property type="nucleotide sequence ID" value="NZ_LWHB01000032.1"/>
</dbReference>
<dbReference type="PRINTS" id="PR00083">
    <property type="entry name" value="HOLDHDRGNASE"/>
</dbReference>
<evidence type="ECO:0000313" key="11">
    <source>
        <dbReference type="EMBL" id="SUO96610.1"/>
    </source>
</evidence>
<comment type="cofactor">
    <cofactor evidence="5 9">
        <name>Zn(2+)</name>
        <dbReference type="ChEBI" id="CHEBI:29105"/>
    </cofactor>
    <text evidence="5 9">Binds 1 zinc ion per subunit.</text>
</comment>
<feature type="binding site" evidence="5 8">
    <location>
        <position position="421"/>
    </location>
    <ligand>
        <name>substrate</name>
    </ligand>
</feature>
<name>A0A380MVJ6_9GAMM</name>
<feature type="binding site" evidence="5 8">
    <location>
        <position position="263"/>
    </location>
    <ligand>
        <name>substrate</name>
    </ligand>
</feature>
<evidence type="ECO:0000256" key="9">
    <source>
        <dbReference type="PIRSR" id="PIRSR000099-4"/>
    </source>
</evidence>
<dbReference type="CDD" id="cd06572">
    <property type="entry name" value="Histidinol_dh"/>
    <property type="match status" value="1"/>
</dbReference>
<dbReference type="InterPro" id="IPR016161">
    <property type="entry name" value="Ald_DH/histidinol_DH"/>
</dbReference>
<dbReference type="InterPro" id="IPR001692">
    <property type="entry name" value="Histidinol_DH_CS"/>
</dbReference>
<feature type="binding site" evidence="5 8">
    <location>
        <position position="362"/>
    </location>
    <ligand>
        <name>substrate</name>
    </ligand>
</feature>
<evidence type="ECO:0000256" key="3">
    <source>
        <dbReference type="ARBA" id="ARBA00022833"/>
    </source>
</evidence>
<dbReference type="GO" id="GO:0008270">
    <property type="term" value="F:zinc ion binding"/>
    <property type="evidence" value="ECO:0007669"/>
    <property type="project" value="UniProtKB-UniRule"/>
</dbReference>
<feature type="binding site" evidence="5 9">
    <location>
        <position position="260"/>
    </location>
    <ligand>
        <name>Zn(2+)</name>
        <dbReference type="ChEBI" id="CHEBI:29105"/>
    </ligand>
</feature>
<dbReference type="PANTHER" id="PTHR21256">
    <property type="entry name" value="HISTIDINOL DEHYDROGENASE HDH"/>
    <property type="match status" value="1"/>
</dbReference>
<dbReference type="EMBL" id="UHIC01000001">
    <property type="protein sequence ID" value="SUO96610.1"/>
    <property type="molecule type" value="Genomic_DNA"/>
</dbReference>
<comment type="catalytic activity">
    <reaction evidence="5">
        <text>L-histidinol + 2 NAD(+) + H2O = L-histidine + 2 NADH + 3 H(+)</text>
        <dbReference type="Rhea" id="RHEA:20641"/>
        <dbReference type="ChEBI" id="CHEBI:15377"/>
        <dbReference type="ChEBI" id="CHEBI:15378"/>
        <dbReference type="ChEBI" id="CHEBI:57540"/>
        <dbReference type="ChEBI" id="CHEBI:57595"/>
        <dbReference type="ChEBI" id="CHEBI:57699"/>
        <dbReference type="ChEBI" id="CHEBI:57945"/>
        <dbReference type="EC" id="1.1.1.23"/>
    </reaction>
</comment>
<dbReference type="InterPro" id="IPR012131">
    <property type="entry name" value="Hstdl_DH"/>
</dbReference>
<evidence type="ECO:0000256" key="5">
    <source>
        <dbReference type="HAMAP-Rule" id="MF_01024"/>
    </source>
</evidence>
<comment type="pathway">
    <text evidence="5">Amino-acid biosynthesis; L-histidine biosynthesis; L-histidine from 5-phospho-alpha-D-ribose 1-diphosphate: step 9/9.</text>
</comment>
<sequence length="435" mass="47541">MIAFLERNHPKFFETLADKLTVSAKHQTEVRQRVEDIILSVCQKGDQALLHYADILDGTKATKVSELSVPTKDLKRAWDATDNEAKAALKVAHDNIAEYGEYQKLQSWQYTRTDGSILGQQVMPLDSAGIYVPGGKAAYPSSVLMNAIPAKVAGVKRIVMVVPTPGGIANPLVLATAYLCGVDEVWKIGGAHAVAALAYGTETIQAVDKITGPGNQYVAEAKRYVFGQVGIDMIAGPSEIVIIADDSANPDWVAADLFAQAEHDEMAQSIFITYSRTLADKVIDSIHKLLPSQPRSEIINRSLTERGVIILCETLEECLSVANYIAPEHLELMIQHPETVVHKIKHAGAIFVGEYSNEVFGDYCAGTNHVLPTSRTARFASPLGVYDFQKRIGILQLSRSSAHKLSPIADCLAQREHLYAHAFSARLRGKSDELH</sequence>
<feature type="binding site" evidence="5 8">
    <location>
        <position position="260"/>
    </location>
    <ligand>
        <name>substrate</name>
    </ligand>
</feature>
<feature type="binding site" evidence="5 9">
    <location>
        <position position="362"/>
    </location>
    <ligand>
        <name>Zn(2+)</name>
        <dbReference type="ChEBI" id="CHEBI:29105"/>
    </ligand>
</feature>
<keyword evidence="5" id="KW-0520">NAD</keyword>
<feature type="binding site" evidence="5 9">
    <location>
        <position position="421"/>
    </location>
    <ligand>
        <name>Zn(2+)</name>
        <dbReference type="ChEBI" id="CHEBI:29105"/>
    </ligand>
</feature>
<reference evidence="11 12" key="1">
    <citation type="submission" date="2018-06" db="EMBL/GenBank/DDBJ databases">
        <authorList>
            <consortium name="Pathogen Informatics"/>
            <person name="Doyle S."/>
        </authorList>
    </citation>
    <scope>NUCLEOTIDE SEQUENCE [LARGE SCALE GENOMIC DNA]</scope>
    <source>
        <strain evidence="11 12">NCTC13337</strain>
    </source>
</reference>
<keyword evidence="3 5" id="KW-0862">Zinc</keyword>
<evidence type="ECO:0000256" key="8">
    <source>
        <dbReference type="PIRSR" id="PIRSR000099-3"/>
    </source>
</evidence>